<feature type="domain" description="FAD-binding" evidence="5">
    <location>
        <begin position="50"/>
        <end position="241"/>
    </location>
</feature>
<proteinExistence type="predicted"/>
<dbReference type="PANTHER" id="PTHR47178">
    <property type="entry name" value="MONOOXYGENASE, FAD-BINDING"/>
    <property type="match status" value="1"/>
</dbReference>
<dbReference type="InterPro" id="IPR002938">
    <property type="entry name" value="FAD-bd"/>
</dbReference>
<keyword evidence="2" id="KW-0274">FAD</keyword>
<reference evidence="6 7" key="1">
    <citation type="submission" date="2021-03" db="EMBL/GenBank/DDBJ databases">
        <title>Glycomyces sp. nov., a novel actinomycete isolated from soil.</title>
        <authorList>
            <person name="Yang X."/>
            <person name="Xu X."/>
        </authorList>
    </citation>
    <scope>NUCLEOTIDE SEQUENCE [LARGE SCALE GENOMIC DNA]</scope>
    <source>
        <strain evidence="6 7">NEAU-S30</strain>
    </source>
</reference>
<keyword evidence="1" id="KW-0285">Flavoprotein</keyword>
<protein>
    <submittedName>
        <fullName evidence="6">FAD-dependent monooxygenase</fullName>
    </submittedName>
</protein>
<dbReference type="RefSeq" id="WP_208499518.1">
    <property type="nucleotide sequence ID" value="NZ_JAGFNP010000017.1"/>
</dbReference>
<keyword evidence="7" id="KW-1185">Reference proteome</keyword>
<evidence type="ECO:0000256" key="3">
    <source>
        <dbReference type="ARBA" id="ARBA00023002"/>
    </source>
</evidence>
<dbReference type="Gene3D" id="3.50.50.60">
    <property type="entry name" value="FAD/NAD(P)-binding domain"/>
    <property type="match status" value="1"/>
</dbReference>
<organism evidence="6 7">
    <name type="scientific">Glycomyces niveus</name>
    <dbReference type="NCBI Taxonomy" id="2820287"/>
    <lineage>
        <taxon>Bacteria</taxon>
        <taxon>Bacillati</taxon>
        <taxon>Actinomycetota</taxon>
        <taxon>Actinomycetes</taxon>
        <taxon>Glycomycetales</taxon>
        <taxon>Glycomycetaceae</taxon>
        <taxon>Glycomyces</taxon>
    </lineage>
</organism>
<evidence type="ECO:0000259" key="5">
    <source>
        <dbReference type="Pfam" id="PF01494"/>
    </source>
</evidence>
<keyword evidence="3" id="KW-0560">Oxidoreductase</keyword>
<dbReference type="SUPFAM" id="SSF51905">
    <property type="entry name" value="FAD/NAD(P)-binding domain"/>
    <property type="match status" value="1"/>
</dbReference>
<dbReference type="Pfam" id="PF01494">
    <property type="entry name" value="FAD_binding_3"/>
    <property type="match status" value="1"/>
</dbReference>
<accession>A0ABS3UAA7</accession>
<evidence type="ECO:0000313" key="7">
    <source>
        <dbReference type="Proteomes" id="UP000681341"/>
    </source>
</evidence>
<evidence type="ECO:0000256" key="2">
    <source>
        <dbReference type="ARBA" id="ARBA00022827"/>
    </source>
</evidence>
<gene>
    <name evidence="6" type="ORF">J5V16_23035</name>
</gene>
<evidence type="ECO:0000313" key="6">
    <source>
        <dbReference type="EMBL" id="MBO3735709.1"/>
    </source>
</evidence>
<dbReference type="PANTHER" id="PTHR47178:SF5">
    <property type="entry name" value="FAD-BINDING DOMAIN-CONTAINING PROTEIN"/>
    <property type="match status" value="1"/>
</dbReference>
<dbReference type="Proteomes" id="UP000681341">
    <property type="component" value="Unassembled WGS sequence"/>
</dbReference>
<evidence type="ECO:0000256" key="1">
    <source>
        <dbReference type="ARBA" id="ARBA00022630"/>
    </source>
</evidence>
<dbReference type="EMBL" id="JAGFNP010000017">
    <property type="protein sequence ID" value="MBO3735709.1"/>
    <property type="molecule type" value="Genomic_DNA"/>
</dbReference>
<sequence>MLVPPAEDEAAGRHLTVDRQTLRRILLTGVEVHHGAPFERYELPGGDRVRAHFANGESAEADLLVGGDGTHSRVRAQLLPHARVLETGQTEIYGKTPLTGEVRAIAPTAALDGFCSIMGPDGRFVSLAAHEFASGEGNDYLMWVVVAPAERFPHGLNAMDGAALAETAAAAVDDWHPSISALVRLTDPATVNPTSILTAEPLAPWETVPVTLMGDAAHTMIPQGTSAAFALKDAALLCRRITERTGPLLDAVRAYEAEMLDSGFAEVARVLETARANGTTG</sequence>
<dbReference type="GO" id="GO:0004497">
    <property type="term" value="F:monooxygenase activity"/>
    <property type="evidence" value="ECO:0007669"/>
    <property type="project" value="UniProtKB-KW"/>
</dbReference>
<comment type="caution">
    <text evidence="6">The sequence shown here is derived from an EMBL/GenBank/DDBJ whole genome shotgun (WGS) entry which is preliminary data.</text>
</comment>
<keyword evidence="4 6" id="KW-0503">Monooxygenase</keyword>
<evidence type="ECO:0000256" key="4">
    <source>
        <dbReference type="ARBA" id="ARBA00023033"/>
    </source>
</evidence>
<name>A0ABS3UAA7_9ACTN</name>
<dbReference type="InterPro" id="IPR036188">
    <property type="entry name" value="FAD/NAD-bd_sf"/>
</dbReference>